<evidence type="ECO:0000259" key="1">
    <source>
        <dbReference type="Pfam" id="PF01890"/>
    </source>
</evidence>
<evidence type="ECO:0000313" key="3">
    <source>
        <dbReference type="Proteomes" id="UP000036959"/>
    </source>
</evidence>
<dbReference type="GO" id="GO:0009236">
    <property type="term" value="P:cobalamin biosynthetic process"/>
    <property type="evidence" value="ECO:0007669"/>
    <property type="project" value="InterPro"/>
</dbReference>
<dbReference type="InterPro" id="IPR052553">
    <property type="entry name" value="CbiG_hydrolase"/>
</dbReference>
<proteinExistence type="predicted"/>
<reference evidence="3" key="1">
    <citation type="submission" date="2015-06" db="EMBL/GenBank/DDBJ databases">
        <title>Comparative genomics of Burkholderia leaf nodule symbionts.</title>
        <authorList>
            <person name="Carlier A."/>
            <person name="Eberl L."/>
            <person name="Pinto-Carbo M."/>
        </authorList>
    </citation>
    <scope>NUCLEOTIDE SEQUENCE [LARGE SCALE GENOMIC DNA]</scope>
    <source>
        <strain evidence="3">UZHbot4</strain>
    </source>
</reference>
<dbReference type="Proteomes" id="UP000036959">
    <property type="component" value="Unassembled WGS sequence"/>
</dbReference>
<protein>
    <submittedName>
        <fullName evidence="2">Cobalamin biosynthesis protein CbiG</fullName>
    </submittedName>
</protein>
<comment type="caution">
    <text evidence="2">The sequence shown here is derived from an EMBL/GenBank/DDBJ whole genome shotgun (WGS) entry which is preliminary data.</text>
</comment>
<dbReference type="EMBL" id="LFJJ01000114">
    <property type="protein sequence ID" value="KND59613.1"/>
    <property type="molecule type" value="Genomic_DNA"/>
</dbReference>
<dbReference type="PANTHER" id="PTHR37477:SF1">
    <property type="entry name" value="COBALT-PRECORRIN-5A HYDROLASE"/>
    <property type="match status" value="1"/>
</dbReference>
<dbReference type="InterPro" id="IPR036518">
    <property type="entry name" value="CobE/GbiG_C_sf"/>
</dbReference>
<dbReference type="Gene3D" id="3.30.420.180">
    <property type="entry name" value="CobE/GbiG C-terminal domain"/>
    <property type="match status" value="1"/>
</dbReference>
<feature type="domain" description="CobE/GbiG C-terminal" evidence="1">
    <location>
        <begin position="5"/>
        <end position="108"/>
    </location>
</feature>
<name>A0A0L0MBA7_9BURK</name>
<keyword evidence="3" id="KW-1185">Reference proteome</keyword>
<dbReference type="AlphaFoldDB" id="A0A0L0MBA7"/>
<dbReference type="OrthoDB" id="9781023at2"/>
<gene>
    <name evidence="2" type="ORF">BVER_00024c</name>
</gene>
<organism evidence="2 3">
    <name type="scientific">Candidatus Burkholderia verschuerenii</name>
    <dbReference type="NCBI Taxonomy" id="242163"/>
    <lineage>
        <taxon>Bacteria</taxon>
        <taxon>Pseudomonadati</taxon>
        <taxon>Pseudomonadota</taxon>
        <taxon>Betaproteobacteria</taxon>
        <taxon>Burkholderiales</taxon>
        <taxon>Burkholderiaceae</taxon>
        <taxon>Burkholderia</taxon>
    </lineage>
</organism>
<dbReference type="RefSeq" id="WP_050454527.1">
    <property type="nucleotide sequence ID" value="NZ_LFJJ01000114.1"/>
</dbReference>
<dbReference type="InterPro" id="IPR002750">
    <property type="entry name" value="CobE/GbiG_C"/>
</dbReference>
<sequence>MKARLFIGVGCRRGASVEAIDRAVRTALGDALAFDDIACIASIDAKRNETGLNIFSERYGLPLHFFSADDISRVNCKPSLKAREHMNVDGVCEPCALLAGGEGAALIVAIARTSSKNQA</sequence>
<dbReference type="PANTHER" id="PTHR37477">
    <property type="entry name" value="COBALT-PRECORRIN-5A HYDROLASE"/>
    <property type="match status" value="1"/>
</dbReference>
<dbReference type="Pfam" id="PF01890">
    <property type="entry name" value="CbiG_C"/>
    <property type="match status" value="1"/>
</dbReference>
<dbReference type="PATRIC" id="fig|242163.4.peg.714"/>
<accession>A0A0L0MBA7</accession>
<dbReference type="SUPFAM" id="SSF159664">
    <property type="entry name" value="CobE/GbiG C-terminal domain-like"/>
    <property type="match status" value="1"/>
</dbReference>
<evidence type="ECO:0000313" key="2">
    <source>
        <dbReference type="EMBL" id="KND59613.1"/>
    </source>
</evidence>